<dbReference type="PANTHER" id="PTHR45737:SF6">
    <property type="entry name" value="VON WILLEBRAND FACTOR A DOMAIN-CONTAINING PROTEIN 5A"/>
    <property type="match status" value="1"/>
</dbReference>
<evidence type="ECO:0000313" key="2">
    <source>
        <dbReference type="Proteomes" id="UP001162483"/>
    </source>
</evidence>
<dbReference type="EMBL" id="CATNWA010009696">
    <property type="protein sequence ID" value="CAI9558456.1"/>
    <property type="molecule type" value="Genomic_DNA"/>
</dbReference>
<dbReference type="Proteomes" id="UP001162483">
    <property type="component" value="Unassembled WGS sequence"/>
</dbReference>
<reference evidence="1" key="1">
    <citation type="submission" date="2023-05" db="EMBL/GenBank/DDBJ databases">
        <authorList>
            <person name="Stuckert A."/>
        </authorList>
    </citation>
    <scope>NUCLEOTIDE SEQUENCE</scope>
</reference>
<name>A0ABN9CFL2_9NEOB</name>
<sequence length="170" mass="18344">MPPIAMACNILPQPVYCYAAPLRMMAPDPIYELADATLGPDLAALSLSNGVPQEPLTPVTVETPALYRLIALQKADGSWEANSEFAAILEIPENFAEHCPVSNVERPVWATVLAVIWLHSSCLDHRDEWELLEGKAVSWVKASAGSSLAEVVKAGNEYLKSSVDVAVFGL</sequence>
<accession>A0ABN9CFL2</accession>
<comment type="caution">
    <text evidence="1">The sequence shown here is derived from an EMBL/GenBank/DDBJ whole genome shotgun (WGS) entry which is preliminary data.</text>
</comment>
<organism evidence="1 2">
    <name type="scientific">Staurois parvus</name>
    <dbReference type="NCBI Taxonomy" id="386267"/>
    <lineage>
        <taxon>Eukaryota</taxon>
        <taxon>Metazoa</taxon>
        <taxon>Chordata</taxon>
        <taxon>Craniata</taxon>
        <taxon>Vertebrata</taxon>
        <taxon>Euteleostomi</taxon>
        <taxon>Amphibia</taxon>
        <taxon>Batrachia</taxon>
        <taxon>Anura</taxon>
        <taxon>Neobatrachia</taxon>
        <taxon>Ranoidea</taxon>
        <taxon>Ranidae</taxon>
        <taxon>Staurois</taxon>
    </lineage>
</organism>
<dbReference type="PANTHER" id="PTHR45737">
    <property type="entry name" value="VON WILLEBRAND FACTOR A DOMAIN-CONTAINING PROTEIN 5A"/>
    <property type="match status" value="1"/>
</dbReference>
<protein>
    <submittedName>
        <fullName evidence="1">Uncharacterized protein</fullName>
    </submittedName>
</protein>
<gene>
    <name evidence="1" type="ORF">SPARVUS_LOCUS4889049</name>
</gene>
<keyword evidence="2" id="KW-1185">Reference proteome</keyword>
<proteinExistence type="predicted"/>
<evidence type="ECO:0000313" key="1">
    <source>
        <dbReference type="EMBL" id="CAI9558456.1"/>
    </source>
</evidence>